<evidence type="ECO:0000313" key="6">
    <source>
        <dbReference type="Proteomes" id="UP000238042"/>
    </source>
</evidence>
<protein>
    <submittedName>
        <fullName evidence="5">Prenyltransferase</fullName>
    </submittedName>
</protein>
<comment type="similarity">
    <text evidence="2">Belongs to the terpene cyclase/mutase family.</text>
</comment>
<dbReference type="InterPro" id="IPR008949">
    <property type="entry name" value="Isoprenoid_synthase_dom_sf"/>
</dbReference>
<dbReference type="SUPFAM" id="SSF48576">
    <property type="entry name" value="Terpenoid synthases"/>
    <property type="match status" value="1"/>
</dbReference>
<evidence type="ECO:0000256" key="1">
    <source>
        <dbReference type="ARBA" id="ARBA00004999"/>
    </source>
</evidence>
<dbReference type="InterPro" id="IPR008930">
    <property type="entry name" value="Terpenoid_cyclase/PrenylTrfase"/>
</dbReference>
<dbReference type="UniPathway" id="UPA00337"/>
<dbReference type="AlphaFoldDB" id="A0A2S8A7A3"/>
<evidence type="ECO:0000256" key="3">
    <source>
        <dbReference type="ARBA" id="ARBA00022737"/>
    </source>
</evidence>
<keyword evidence="6" id="KW-1185">Reference proteome</keyword>
<gene>
    <name evidence="5" type="ORF">C4S77_11160</name>
</gene>
<comment type="pathway">
    <text evidence="1">Secondary metabolite biosynthesis; hopanoid biosynthesis.</text>
</comment>
<evidence type="ECO:0000259" key="4">
    <source>
        <dbReference type="Pfam" id="PF13243"/>
    </source>
</evidence>
<dbReference type="RefSeq" id="WP_105247613.1">
    <property type="nucleotide sequence ID" value="NZ_PSZM01000046.1"/>
</dbReference>
<dbReference type="PANTHER" id="PTHR11764:SF20">
    <property type="entry name" value="LANOSTEROL SYNTHASE"/>
    <property type="match status" value="1"/>
</dbReference>
<dbReference type="PANTHER" id="PTHR11764">
    <property type="entry name" value="TERPENE CYCLASE/MUTASE FAMILY MEMBER"/>
    <property type="match status" value="1"/>
</dbReference>
<keyword evidence="3" id="KW-0677">Repeat</keyword>
<dbReference type="EMBL" id="PSZM01000046">
    <property type="protein sequence ID" value="PQL90444.1"/>
    <property type="molecule type" value="Genomic_DNA"/>
</dbReference>
<keyword evidence="5" id="KW-0808">Transferase</keyword>
<evidence type="ECO:0000256" key="2">
    <source>
        <dbReference type="ARBA" id="ARBA00009755"/>
    </source>
</evidence>
<dbReference type="Proteomes" id="UP000238042">
    <property type="component" value="Unassembled WGS sequence"/>
</dbReference>
<dbReference type="InterPro" id="IPR018333">
    <property type="entry name" value="Squalene_cyclase"/>
</dbReference>
<organism evidence="5 6">
    <name type="scientific">Apibacter adventoris</name>
    <dbReference type="NCBI Taxonomy" id="1679466"/>
    <lineage>
        <taxon>Bacteria</taxon>
        <taxon>Pseudomonadati</taxon>
        <taxon>Bacteroidota</taxon>
        <taxon>Flavobacteriia</taxon>
        <taxon>Flavobacteriales</taxon>
        <taxon>Weeksellaceae</taxon>
        <taxon>Apibacter</taxon>
    </lineage>
</organism>
<evidence type="ECO:0000313" key="5">
    <source>
        <dbReference type="EMBL" id="PQL90444.1"/>
    </source>
</evidence>
<dbReference type="Pfam" id="PF13243">
    <property type="entry name" value="SQHop_cyclase_C"/>
    <property type="match status" value="1"/>
</dbReference>
<dbReference type="Gene3D" id="1.10.600.10">
    <property type="entry name" value="Farnesyl Diphosphate Synthase"/>
    <property type="match status" value="1"/>
</dbReference>
<dbReference type="GO" id="GO:0016104">
    <property type="term" value="P:triterpenoid biosynthetic process"/>
    <property type="evidence" value="ECO:0007669"/>
    <property type="project" value="InterPro"/>
</dbReference>
<accession>A0A2S8A7A3</accession>
<name>A0A2S8A7A3_9FLAO</name>
<reference evidence="5 6" key="1">
    <citation type="submission" date="2018-02" db="EMBL/GenBank/DDBJ databases">
        <title>Genome sequences of Apibacter spp., gut symbionts of Asian honey bees.</title>
        <authorList>
            <person name="Kwong W.K."/>
            <person name="Steele M.I."/>
            <person name="Moran N.A."/>
        </authorList>
    </citation>
    <scope>NUCLEOTIDE SEQUENCE [LARGE SCALE GENOMIC DNA]</scope>
    <source>
        <strain evidence="6">wkB301</strain>
    </source>
</reference>
<dbReference type="GO" id="GO:0005811">
    <property type="term" value="C:lipid droplet"/>
    <property type="evidence" value="ECO:0007669"/>
    <property type="project" value="InterPro"/>
</dbReference>
<dbReference type="OrthoDB" id="4673451at2"/>
<dbReference type="GO" id="GO:0016740">
    <property type="term" value="F:transferase activity"/>
    <property type="evidence" value="ECO:0007669"/>
    <property type="project" value="UniProtKB-KW"/>
</dbReference>
<sequence length="622" mass="72273">MSTTKSPEFYEYYPKLFTAFFPNIDSELVKELSSAGFLYYQSLLFLDAVIDDHDITKLTYSLAFQEEAIKKLTHIFGLNSIFWKTWNQRKKEYQQAISIEKGLSLQKSTVSFSKYKNLADLKAAFGKIAIDSMYILSGSNNKQLYESLIQSHYYFSIGFQLYDDVKDFYEDFTKGQFNWGVYQLNISLFEEERKLSPQILNKLFFIRGIGQKILKNSIQYFKKAKAVLVKYSISSLWENTISDMANTISNYLDETEGYLLILEKKIELEQSALSQNSFFNYSNVRNKTIFQGLSFIESDYRKNYQELQHIMYLSKKQGFTNSSPIQVSDVFQRAMLDDCLLHIANKYALNISDYIEKETIYWINKRRKDKVGGWSYYPDVKEIASDIDDLAQILQVFIKFDKTHLISKYCAKPINIALEERTDANGGIETWIIPRKNQTKIQQKQEYCNQTLWGTGPDIEVVANFIYALHLLKDESFKSQINISLQYVVRSQLKEGYWAARWYYGVYYGTYTALRALSIQKDLYKKEIQQAINFIVQNQNHDGGWGDNSGSDALNTSFALLCLKLFDKDVYKKYINAGKKYLIISQNKNGSWNAVDFIRPKAGQPYQSKVLTTAFVLKALSM</sequence>
<dbReference type="InterPro" id="IPR032696">
    <property type="entry name" value="SQ_cyclase_C"/>
</dbReference>
<dbReference type="Gene3D" id="1.50.10.20">
    <property type="match status" value="1"/>
</dbReference>
<dbReference type="CDD" id="cd00688">
    <property type="entry name" value="ISOPREN_C2_like"/>
    <property type="match status" value="1"/>
</dbReference>
<dbReference type="GO" id="GO:0016866">
    <property type="term" value="F:intramolecular transferase activity"/>
    <property type="evidence" value="ECO:0007669"/>
    <property type="project" value="InterPro"/>
</dbReference>
<comment type="caution">
    <text evidence="5">The sequence shown here is derived from an EMBL/GenBank/DDBJ whole genome shotgun (WGS) entry which is preliminary data.</text>
</comment>
<feature type="domain" description="Squalene cyclase C-terminal" evidence="4">
    <location>
        <begin position="362"/>
        <end position="597"/>
    </location>
</feature>
<dbReference type="SUPFAM" id="SSF48239">
    <property type="entry name" value="Terpenoid cyclases/Protein prenyltransferases"/>
    <property type="match status" value="1"/>
</dbReference>
<proteinExistence type="inferred from homology"/>